<gene>
    <name evidence="2" type="ordered locus">RB4492</name>
</gene>
<evidence type="ECO:0000313" key="3">
    <source>
        <dbReference type="Proteomes" id="UP000001025"/>
    </source>
</evidence>
<name>Q7USH7_RHOBA</name>
<dbReference type="HOGENOM" id="CLU_2289426_0_0_0"/>
<dbReference type="EMBL" id="BX294140">
    <property type="protein sequence ID" value="CAD73819.1"/>
    <property type="molecule type" value="Genomic_DNA"/>
</dbReference>
<proteinExistence type="predicted"/>
<evidence type="ECO:0000256" key="1">
    <source>
        <dbReference type="SAM" id="MobiDB-lite"/>
    </source>
</evidence>
<reference evidence="2 3" key="1">
    <citation type="journal article" date="2003" name="Proc. Natl. Acad. Sci. U.S.A.">
        <title>Complete genome sequence of the marine planctomycete Pirellula sp. strain 1.</title>
        <authorList>
            <person name="Gloeckner F.O."/>
            <person name="Kube M."/>
            <person name="Bauer M."/>
            <person name="Teeling H."/>
            <person name="Lombardot T."/>
            <person name="Ludwig W."/>
            <person name="Gade D."/>
            <person name="Beck A."/>
            <person name="Borzym K."/>
            <person name="Heitmann K."/>
            <person name="Rabus R."/>
            <person name="Schlesner H."/>
            <person name="Amann R."/>
            <person name="Reinhardt R."/>
        </authorList>
    </citation>
    <scope>NUCLEOTIDE SEQUENCE [LARGE SCALE GENOMIC DNA]</scope>
    <source>
        <strain evidence="3">DSM 10527 / NCIMB 13988 / SH1</strain>
    </source>
</reference>
<dbReference type="AlphaFoldDB" id="Q7USH7"/>
<sequence length="101" mass="10873">MVVKLGDRFRSGEAAVDRLRSCDRQYLSRHRRFERSHARQADSPTSQSPPASTLHSELNAGFGLASPTARPNSGCLSDYFPLSASSSISPSKCSSLGDTDA</sequence>
<dbReference type="EnsemblBacteria" id="CAD73819">
    <property type="protein sequence ID" value="CAD73819"/>
    <property type="gene ID" value="RB4492"/>
</dbReference>
<dbReference type="Proteomes" id="UP000001025">
    <property type="component" value="Chromosome"/>
</dbReference>
<protein>
    <submittedName>
        <fullName evidence="2">Uncharacterized protein</fullName>
    </submittedName>
</protein>
<dbReference type="InParanoid" id="Q7USH7"/>
<accession>Q7USH7</accession>
<feature type="compositionally biased region" description="Polar residues" evidence="1">
    <location>
        <begin position="42"/>
        <end position="56"/>
    </location>
</feature>
<dbReference type="KEGG" id="rba:RB4492"/>
<organism evidence="2 3">
    <name type="scientific">Rhodopirellula baltica (strain DSM 10527 / NCIMB 13988 / SH1)</name>
    <dbReference type="NCBI Taxonomy" id="243090"/>
    <lineage>
        <taxon>Bacteria</taxon>
        <taxon>Pseudomonadati</taxon>
        <taxon>Planctomycetota</taxon>
        <taxon>Planctomycetia</taxon>
        <taxon>Pirellulales</taxon>
        <taxon>Pirellulaceae</taxon>
        <taxon>Rhodopirellula</taxon>
    </lineage>
</organism>
<feature type="region of interest" description="Disordered" evidence="1">
    <location>
        <begin position="82"/>
        <end position="101"/>
    </location>
</feature>
<feature type="compositionally biased region" description="Low complexity" evidence="1">
    <location>
        <begin position="83"/>
        <end position="95"/>
    </location>
</feature>
<feature type="region of interest" description="Disordered" evidence="1">
    <location>
        <begin position="30"/>
        <end position="65"/>
    </location>
</feature>
<evidence type="ECO:0000313" key="2">
    <source>
        <dbReference type="EMBL" id="CAD73819.1"/>
    </source>
</evidence>
<keyword evidence="3" id="KW-1185">Reference proteome</keyword>